<dbReference type="Proteomes" id="UP000829291">
    <property type="component" value="Chromosome 7"/>
</dbReference>
<name>A0A6J0C4J9_NEOLC</name>
<dbReference type="OrthoDB" id="5984406at2759"/>
<dbReference type="AlphaFoldDB" id="A0A6J0C4J9"/>
<dbReference type="PANTHER" id="PTHR46536">
    <property type="entry name" value="ARL14 EFFECTOR PROTEIN"/>
    <property type="match status" value="1"/>
</dbReference>
<dbReference type="GeneID" id="107225427"/>
<dbReference type="RefSeq" id="XP_015521380.1">
    <property type="nucleotide sequence ID" value="XM_015665894.2"/>
</dbReference>
<gene>
    <name evidence="3" type="primary">LOC107225427</name>
</gene>
<evidence type="ECO:0000313" key="2">
    <source>
        <dbReference type="Proteomes" id="UP000829291"/>
    </source>
</evidence>
<protein>
    <submittedName>
        <fullName evidence="3">ARL14 effector protein isoform X2</fullName>
    </submittedName>
</protein>
<dbReference type="FunCoup" id="A0A6J0C4J9">
    <property type="interactions" value="5"/>
</dbReference>
<feature type="domain" description="ARF7 effector protein C-terminal" evidence="1">
    <location>
        <begin position="46"/>
        <end position="137"/>
    </location>
</feature>
<dbReference type="PANTHER" id="PTHR46536:SF3">
    <property type="entry name" value="ARF7 EFFECTOR PROTEIN C-TERMINAL DOMAIN-CONTAINING PROTEIN"/>
    <property type="match status" value="1"/>
</dbReference>
<dbReference type="Pfam" id="PF14949">
    <property type="entry name" value="ARF7EP_C"/>
    <property type="match status" value="1"/>
</dbReference>
<reference evidence="3" key="1">
    <citation type="submission" date="2025-08" db="UniProtKB">
        <authorList>
            <consortium name="RefSeq"/>
        </authorList>
    </citation>
    <scope>IDENTIFICATION</scope>
    <source>
        <tissue evidence="3">Thorax and Abdomen</tissue>
    </source>
</reference>
<accession>A0A6J0C4J9</accession>
<sequence>MTETSSKYNHAYKRCIDYPESSTENLSLFDDWDERTRSAKKAALSLENGVQSFLKYFDPERSEREKRKLNRRLYPGAKKHVLYDEKGIFFQTGEDLCDCLERSCLGCHFPCPKCKSTKCGHECRSNRKWAYESIENEGSDVVIRNPVLKD</sequence>
<evidence type="ECO:0000259" key="1">
    <source>
        <dbReference type="Pfam" id="PF14949"/>
    </source>
</evidence>
<proteinExistence type="predicted"/>
<dbReference type="InParanoid" id="A0A6J0C4J9"/>
<evidence type="ECO:0000313" key="3">
    <source>
        <dbReference type="RefSeq" id="XP_015521380.1"/>
    </source>
</evidence>
<keyword evidence="2" id="KW-1185">Reference proteome</keyword>
<dbReference type="InterPro" id="IPR029264">
    <property type="entry name" value="ARF7EP_C"/>
</dbReference>
<dbReference type="KEGG" id="nlo:107225427"/>
<organism evidence="3">
    <name type="scientific">Neodiprion lecontei</name>
    <name type="common">Redheaded pine sawfly</name>
    <dbReference type="NCBI Taxonomy" id="441921"/>
    <lineage>
        <taxon>Eukaryota</taxon>
        <taxon>Metazoa</taxon>
        <taxon>Ecdysozoa</taxon>
        <taxon>Arthropoda</taxon>
        <taxon>Hexapoda</taxon>
        <taxon>Insecta</taxon>
        <taxon>Pterygota</taxon>
        <taxon>Neoptera</taxon>
        <taxon>Endopterygota</taxon>
        <taxon>Hymenoptera</taxon>
        <taxon>Tenthredinoidea</taxon>
        <taxon>Diprionidae</taxon>
        <taxon>Diprioninae</taxon>
        <taxon>Neodiprion</taxon>
    </lineage>
</organism>